<accession>A0A0R3TGJ5</accession>
<evidence type="ECO:0000313" key="2">
    <source>
        <dbReference type="Proteomes" id="UP000278807"/>
    </source>
</evidence>
<dbReference type="AlphaFoldDB" id="A0A0R3TGJ5"/>
<keyword evidence="2" id="KW-1185">Reference proteome</keyword>
<dbReference type="InterPro" id="IPR046362">
    <property type="entry name" value="Zw10/DSL1_C_sf"/>
</dbReference>
<evidence type="ECO:0000313" key="1">
    <source>
        <dbReference type="EMBL" id="VDO02042.1"/>
    </source>
</evidence>
<dbReference type="EMBL" id="UZAE01006250">
    <property type="protein sequence ID" value="VDO02042.1"/>
    <property type="molecule type" value="Genomic_DNA"/>
</dbReference>
<dbReference type="Gene3D" id="1.10.357.150">
    <property type="match status" value="1"/>
</dbReference>
<name>A0A0R3TGJ5_RODNA</name>
<sequence>MYLAHQCLTLGRSKIFPIVESLGLGAGLQTAASLSTLHLVTPLRNAATSTLMEHLRTQKSLIQEKFNSTRGLKDCAGEGSEVCEKAIVGCISLLLTVFKCIDPLPVTIYLRFLGVLTDEFIRLLCDAVLNLEDIITMECSILLRYIDSVIKATC</sequence>
<reference evidence="1 2" key="2">
    <citation type="submission" date="2018-11" db="EMBL/GenBank/DDBJ databases">
        <authorList>
            <consortium name="Pathogen Informatics"/>
        </authorList>
    </citation>
    <scope>NUCLEOTIDE SEQUENCE [LARGE SCALE GENOMIC DNA]</scope>
</reference>
<dbReference type="WBParaSite" id="HNAJ_0000618601-mRNA-1">
    <property type="protein sequence ID" value="HNAJ_0000618601-mRNA-1"/>
    <property type="gene ID" value="HNAJ_0000618601"/>
</dbReference>
<dbReference type="Proteomes" id="UP000278807">
    <property type="component" value="Unassembled WGS sequence"/>
</dbReference>
<organism evidence="3">
    <name type="scientific">Rodentolepis nana</name>
    <name type="common">Dwarf tapeworm</name>
    <name type="synonym">Hymenolepis nana</name>
    <dbReference type="NCBI Taxonomy" id="102285"/>
    <lineage>
        <taxon>Eukaryota</taxon>
        <taxon>Metazoa</taxon>
        <taxon>Spiralia</taxon>
        <taxon>Lophotrochozoa</taxon>
        <taxon>Platyhelminthes</taxon>
        <taxon>Cestoda</taxon>
        <taxon>Eucestoda</taxon>
        <taxon>Cyclophyllidea</taxon>
        <taxon>Hymenolepididae</taxon>
        <taxon>Rodentolepis</taxon>
    </lineage>
</organism>
<dbReference type="STRING" id="102285.A0A0R3TGJ5"/>
<protein>
    <submittedName>
        <fullName evidence="3">Vps54 domain-containing protein</fullName>
    </submittedName>
</protein>
<reference evidence="3" key="1">
    <citation type="submission" date="2017-02" db="UniProtKB">
        <authorList>
            <consortium name="WormBaseParasite"/>
        </authorList>
    </citation>
    <scope>IDENTIFICATION</scope>
</reference>
<evidence type="ECO:0000313" key="3">
    <source>
        <dbReference type="WBParaSite" id="HNAJ_0000618601-mRNA-1"/>
    </source>
</evidence>
<proteinExistence type="predicted"/>
<gene>
    <name evidence="1" type="ORF">HNAJ_LOCUS6182</name>
</gene>
<dbReference type="OrthoDB" id="534815at2759"/>